<feature type="transmembrane region" description="Helical" evidence="1">
    <location>
        <begin position="12"/>
        <end position="31"/>
    </location>
</feature>
<reference evidence="2 3" key="1">
    <citation type="submission" date="2014-03" db="EMBL/GenBank/DDBJ databases">
        <title>Draft genome sequence of the novel thermoacidophilic archaea Acidianus copahuensis ALE1 strain, isolated from Copahue volcanic area in Neuquen Argentina.</title>
        <authorList>
            <person name="Urbieta M.S."/>
            <person name="Rascovan N."/>
            <person name="Castro C."/>
            <person name="Revale S."/>
            <person name="Giaveno M.A."/>
            <person name="Vazquez M.P."/>
            <person name="Donati E.R."/>
        </authorList>
    </citation>
    <scope>NUCLEOTIDE SEQUENCE [LARGE SCALE GENOMIC DNA]</scope>
    <source>
        <strain evidence="2 3">ALE1</strain>
    </source>
</reference>
<gene>
    <name evidence="2" type="ORF">CM19_11525</name>
</gene>
<organism evidence="2 3">
    <name type="scientific">Candidatus Acidianus copahuensis</name>
    <dbReference type="NCBI Taxonomy" id="1160895"/>
    <lineage>
        <taxon>Archaea</taxon>
        <taxon>Thermoproteota</taxon>
        <taxon>Thermoprotei</taxon>
        <taxon>Sulfolobales</taxon>
        <taxon>Sulfolobaceae</taxon>
        <taxon>Acidianus</taxon>
    </lineage>
</organism>
<evidence type="ECO:0000256" key="1">
    <source>
        <dbReference type="SAM" id="Phobius"/>
    </source>
</evidence>
<keyword evidence="1" id="KW-1133">Transmembrane helix</keyword>
<dbReference type="OrthoDB" id="43595at2157"/>
<dbReference type="EMBL" id="JFZT01000057">
    <property type="protein sequence ID" value="EZQ02087.1"/>
    <property type="molecule type" value="Genomic_DNA"/>
</dbReference>
<feature type="transmembrane region" description="Helical" evidence="1">
    <location>
        <begin position="89"/>
        <end position="109"/>
    </location>
</feature>
<evidence type="ECO:0000313" key="3">
    <source>
        <dbReference type="Proteomes" id="UP000024332"/>
    </source>
</evidence>
<name>A0A031LIW7_9CREN</name>
<keyword evidence="1" id="KW-0812">Transmembrane</keyword>
<sequence>MAWKKGGSVKDYYLYVVIFAVILSIIVLPLGKLAPLDEPRVYAYDGHYYDLGIPVGISFSAFILLMIFIISGIIFWGTGNIWYNVIIDSSALAFIFMNYLNYYIIWEVFKPHITFFPFLVEIIYNNSKALQVDMGQIVLVIFLYRLYKNIKKPRPLSGADKQ</sequence>
<protein>
    <submittedName>
        <fullName evidence="2">Uncharacterized protein</fullName>
    </submittedName>
</protein>
<dbReference type="Proteomes" id="UP000024332">
    <property type="component" value="Unassembled WGS sequence"/>
</dbReference>
<keyword evidence="3" id="KW-1185">Reference proteome</keyword>
<proteinExistence type="predicted"/>
<dbReference type="AlphaFoldDB" id="A0A031LIW7"/>
<accession>A0A031LIW7</accession>
<evidence type="ECO:0000313" key="2">
    <source>
        <dbReference type="EMBL" id="EZQ02087.1"/>
    </source>
</evidence>
<feature type="transmembrane region" description="Helical" evidence="1">
    <location>
        <begin position="129"/>
        <end position="147"/>
    </location>
</feature>
<comment type="caution">
    <text evidence="2">The sequence shown here is derived from an EMBL/GenBank/DDBJ whole genome shotgun (WGS) entry which is preliminary data.</text>
</comment>
<feature type="transmembrane region" description="Helical" evidence="1">
    <location>
        <begin position="51"/>
        <end position="77"/>
    </location>
</feature>
<dbReference type="RefSeq" id="WP_048100470.1">
    <property type="nucleotide sequence ID" value="NZ_JFZT01000057.1"/>
</dbReference>
<keyword evidence="1" id="KW-0472">Membrane</keyword>